<dbReference type="EMBL" id="CP015267">
    <property type="protein sequence ID" value="ASL17812.1"/>
    <property type="molecule type" value="Genomic_DNA"/>
</dbReference>
<dbReference type="AlphaFoldDB" id="A0A220YJF1"/>
<dbReference type="STRING" id="222805.AN480_25200"/>
<evidence type="ECO:0000313" key="1">
    <source>
        <dbReference type="EMBL" id="ASL17812.1"/>
    </source>
</evidence>
<dbReference type="Proteomes" id="UP000198286">
    <property type="component" value="Chromosome"/>
</dbReference>
<proteinExistence type="predicted"/>
<name>A0A220YJF1_MYCIT</name>
<evidence type="ECO:0000313" key="2">
    <source>
        <dbReference type="Proteomes" id="UP000198286"/>
    </source>
</evidence>
<organism evidence="1 2">
    <name type="scientific">Mycobacterium intracellulare subsp. chimaera</name>
    <dbReference type="NCBI Taxonomy" id="222805"/>
    <lineage>
        <taxon>Bacteria</taxon>
        <taxon>Bacillati</taxon>
        <taxon>Actinomycetota</taxon>
        <taxon>Actinomycetes</taxon>
        <taxon>Mycobacteriales</taxon>
        <taxon>Mycobacteriaceae</taxon>
        <taxon>Mycobacterium</taxon>
        <taxon>Mycobacterium avium complex (MAC)</taxon>
    </lineage>
</organism>
<protein>
    <submittedName>
        <fullName evidence="1">Uncharacterized protein</fullName>
    </submittedName>
</protein>
<dbReference type="KEGG" id="mchi:AN480_25200"/>
<sequence>MKHFVLRTAARSATWTIGLALAARTVPHVVLTASGLIVAVVFFSVTQTTLSVKILKLPHGYASLLLGCTGLTLTIGAMSLASVSTHGLSIYGGASWLAATVMVWLVTTIGAILLFDVYLPRDIGLPKVAESLRN</sequence>
<reference evidence="1 2" key="1">
    <citation type="journal article" date="2017" name="Lancet Infect. Dis.">
        <title>Global outbreak of severe Mycobacterium chimaera disease after cardiac surgery: a molecular epidemiological study.</title>
        <authorList>
            <person name="van Ingen J."/>
            <person name="Kohl T."/>
            <person name="Kranzer K."/>
            <person name="Hasse B."/>
            <person name="Keller P."/>
            <person name="Szafranska A."/>
            <person name="Hillemann D."/>
            <person name="Chand M."/>
            <person name="Schreiber P."/>
            <person name="Sommerstein R."/>
            <person name="Berger C."/>
            <person name="Genoni M."/>
            <person name="Ruegg C."/>
            <person name="Troillet N."/>
            <person name="Widmer A.F."/>
            <person name="Becker S.L."/>
            <person name="Herrmann M."/>
            <person name="Eckmanns T."/>
            <person name="Haller S."/>
            <person name="Hoeller C."/>
            <person name="Debast S.B."/>
            <person name="Wolfhagen M.J."/>
            <person name="Hopman J."/>
            <person name="Kluytmans J."/>
            <person name="Langelaar M."/>
            <person name="Notermans D.W."/>
            <person name="ten Oever J."/>
            <person name="van den Barselaar P."/>
            <person name="Vonk A.B.A."/>
            <person name="Vos M.C."/>
            <person name="Ahmed N."/>
            <person name="Brown T."/>
            <person name="Crook D."/>
            <person name="Lamagni T."/>
            <person name="Phin N."/>
            <person name="Smith E.G."/>
            <person name="Zambon M."/>
            <person name="Serr A."/>
            <person name="Goetting T."/>
            <person name="Ebner W."/>
            <person name="Thuermer A."/>
            <person name="Utpatel C."/>
            <person name="Sproer C."/>
            <person name="Bunk B."/>
            <person name="Nubel U."/>
            <person name="Bloemberg G."/>
            <person name="Bottger E."/>
            <person name="Niemann S."/>
            <person name="Wagner D."/>
            <person name="Sax H."/>
        </authorList>
    </citation>
    <scope>NUCLEOTIDE SEQUENCE [LARGE SCALE GENOMIC DNA]</scope>
    <source>
        <strain evidence="1 2">ZUERICH-2</strain>
    </source>
</reference>
<gene>
    <name evidence="1" type="ORF">MYCOZU2_05466</name>
</gene>
<accession>A0A220YJF1</accession>
<dbReference type="RefSeq" id="WP_042913812.1">
    <property type="nucleotide sequence ID" value="NZ_JACKUM010000020.1"/>
</dbReference>